<keyword evidence="6" id="KW-1185">Reference proteome</keyword>
<feature type="compositionally biased region" description="Acidic residues" evidence="1">
    <location>
        <begin position="205"/>
        <end position="218"/>
    </location>
</feature>
<organism evidence="5 6">
    <name type="scientific">Daucus carota subsp. sativus</name>
    <name type="common">Carrot</name>
    <dbReference type="NCBI Taxonomy" id="79200"/>
    <lineage>
        <taxon>Eukaryota</taxon>
        <taxon>Viridiplantae</taxon>
        <taxon>Streptophyta</taxon>
        <taxon>Embryophyta</taxon>
        <taxon>Tracheophyta</taxon>
        <taxon>Spermatophyta</taxon>
        <taxon>Magnoliopsida</taxon>
        <taxon>eudicotyledons</taxon>
        <taxon>Gunneridae</taxon>
        <taxon>Pentapetalae</taxon>
        <taxon>asterids</taxon>
        <taxon>campanulids</taxon>
        <taxon>Apiales</taxon>
        <taxon>Apiaceae</taxon>
        <taxon>Apioideae</taxon>
        <taxon>Scandiceae</taxon>
        <taxon>Daucinae</taxon>
        <taxon>Daucus</taxon>
        <taxon>Daucus sect. Daucus</taxon>
    </lineage>
</organism>
<accession>A0AAF1ASE6</accession>
<name>A0AAF1ASE6_DAUCS</name>
<dbReference type="Pfam" id="PF03108">
    <property type="entry name" value="DBD_Tnp_Mut"/>
    <property type="match status" value="1"/>
</dbReference>
<dbReference type="Proteomes" id="UP000077755">
    <property type="component" value="Chromosome 3"/>
</dbReference>
<reference evidence="5" key="1">
    <citation type="journal article" date="2016" name="Nat. Genet.">
        <title>A high-quality carrot genome assembly provides new insights into carotenoid accumulation and asterid genome evolution.</title>
        <authorList>
            <person name="Iorizzo M."/>
            <person name="Ellison S."/>
            <person name="Senalik D."/>
            <person name="Zeng P."/>
            <person name="Satapoomin P."/>
            <person name="Huang J."/>
            <person name="Bowman M."/>
            <person name="Iovene M."/>
            <person name="Sanseverino W."/>
            <person name="Cavagnaro P."/>
            <person name="Yildiz M."/>
            <person name="Macko-Podgorni A."/>
            <person name="Moranska E."/>
            <person name="Grzebelus E."/>
            <person name="Grzebelus D."/>
            <person name="Ashrafi H."/>
            <person name="Zheng Z."/>
            <person name="Cheng S."/>
            <person name="Spooner D."/>
            <person name="Van Deynze A."/>
            <person name="Simon P."/>
        </authorList>
    </citation>
    <scope>NUCLEOTIDE SEQUENCE</scope>
    <source>
        <tissue evidence="5">Leaf</tissue>
    </source>
</reference>
<dbReference type="InterPro" id="IPR058594">
    <property type="entry name" value="PB1-like_dom_pln"/>
</dbReference>
<dbReference type="Pfam" id="PF26130">
    <property type="entry name" value="PB1-like"/>
    <property type="match status" value="1"/>
</dbReference>
<proteinExistence type="predicted"/>
<feature type="compositionally biased region" description="Basic and acidic residues" evidence="1">
    <location>
        <begin position="282"/>
        <end position="300"/>
    </location>
</feature>
<evidence type="ECO:0000259" key="3">
    <source>
        <dbReference type="Pfam" id="PF10551"/>
    </source>
</evidence>
<feature type="domain" description="MULE transposase" evidence="3">
    <location>
        <begin position="582"/>
        <end position="677"/>
    </location>
</feature>
<dbReference type="Pfam" id="PF10551">
    <property type="entry name" value="MULE"/>
    <property type="match status" value="1"/>
</dbReference>
<feature type="region of interest" description="Disordered" evidence="1">
    <location>
        <begin position="184"/>
        <end position="369"/>
    </location>
</feature>
<sequence>MEWVVRAKADNEIYAPNECPDYTDPDMFTIKLFYGGVFRENPKRYVGGTFSYVDCCDVDKVSILEITGMLRDCGVFGFSELYYKLPLSDFEKGLYHLSNDAKIVEMAEIVGFRPPKLVYIFSVTQTPLVSCTPDGELTQEFHPSQEFNFDSQFEEFAIQVYEGAKSFEGGADFSFEGGADKSFEDGADKSFEDGAGNIGEGAGNDVDDGAANDVDEGGGNDADKNVQEGGDKDADENVEEVINEDGYSDSDDSDYEAVEEDSDTEDSFFSDGSNVDSTDDEVCNHNETRQKRATEKENKSVKAKGKGIANEKSNKEKTDKGKKVASTKTKDKSPSVENADEHYEYSSDETKYAGSEDERMASNTTDEEEDSYNVFDVGEMSHPKFELGQLFPTVQLFRDAVRKQAIIERRPIKQCRNYGTRAKFVCEGEGCEWSIYCSRMKNSDTFQIKSYHSTHTCLQTFHQKQINSRWIAKHYENELRMNPTWPLSAFHKKVVNDWNCHVSIHAIGRAKRKALEKINGSHAEQYSKLWDYASELRKAMPGSTVLVMTEDGDPDERKKFKRFYTCFGPIKQGFKSGCRPLVGLDGCHLKGPFGGQLLTAVGSDANDGMYPIAWAVVEAENSDSWNWFLQQIVEDLGIDNSGSWTFISDRQKGLINALEAIVPGAEHRFCVMHLYKNMWKEFKGIGVRQCLWAAARSTTDYMFNKHMEELKKKVRY</sequence>
<evidence type="ECO:0000313" key="6">
    <source>
        <dbReference type="Proteomes" id="UP000077755"/>
    </source>
</evidence>
<reference evidence="5" key="2">
    <citation type="submission" date="2022-03" db="EMBL/GenBank/DDBJ databases">
        <title>Draft title - Genomic analysis of global carrot germplasm unveils the trajectory of domestication and the origin of high carotenoid orange carrot.</title>
        <authorList>
            <person name="Iorizzo M."/>
            <person name="Ellison S."/>
            <person name="Senalik D."/>
            <person name="Macko-Podgorni A."/>
            <person name="Grzebelus D."/>
            <person name="Bostan H."/>
            <person name="Rolling W."/>
            <person name="Curaba J."/>
            <person name="Simon P."/>
        </authorList>
    </citation>
    <scope>NUCLEOTIDE SEQUENCE</scope>
    <source>
        <tissue evidence="5">Leaf</tissue>
    </source>
</reference>
<feature type="compositionally biased region" description="Basic and acidic residues" evidence="1">
    <location>
        <begin position="221"/>
        <end position="232"/>
    </location>
</feature>
<feature type="compositionally biased region" description="Basic and acidic residues" evidence="1">
    <location>
        <begin position="312"/>
        <end position="360"/>
    </location>
</feature>
<dbReference type="PANTHER" id="PTHR31973">
    <property type="entry name" value="POLYPROTEIN, PUTATIVE-RELATED"/>
    <property type="match status" value="1"/>
</dbReference>
<feature type="domain" description="Transposase MuDR plant" evidence="2">
    <location>
        <begin position="385"/>
        <end position="448"/>
    </location>
</feature>
<evidence type="ECO:0000256" key="1">
    <source>
        <dbReference type="SAM" id="MobiDB-lite"/>
    </source>
</evidence>
<dbReference type="InterPro" id="IPR004332">
    <property type="entry name" value="Transposase_MuDR"/>
</dbReference>
<evidence type="ECO:0008006" key="7">
    <source>
        <dbReference type="Google" id="ProtNLM"/>
    </source>
</evidence>
<evidence type="ECO:0000259" key="2">
    <source>
        <dbReference type="Pfam" id="PF03108"/>
    </source>
</evidence>
<dbReference type="AlphaFoldDB" id="A0AAF1ASE6"/>
<evidence type="ECO:0000313" key="5">
    <source>
        <dbReference type="EMBL" id="WOG93523.1"/>
    </source>
</evidence>
<dbReference type="EMBL" id="CP093345">
    <property type="protein sequence ID" value="WOG93523.1"/>
    <property type="molecule type" value="Genomic_DNA"/>
</dbReference>
<dbReference type="InterPro" id="IPR018289">
    <property type="entry name" value="MULE_transposase_dom"/>
</dbReference>
<evidence type="ECO:0000259" key="4">
    <source>
        <dbReference type="Pfam" id="PF26130"/>
    </source>
</evidence>
<protein>
    <recommendedName>
        <fullName evidence="7">MULE transposase domain-containing protein</fullName>
    </recommendedName>
</protein>
<feature type="compositionally biased region" description="Acidic residues" evidence="1">
    <location>
        <begin position="233"/>
        <end position="268"/>
    </location>
</feature>
<gene>
    <name evidence="5" type="ORF">DCAR_0312809</name>
</gene>
<feature type="domain" description="PB1-like" evidence="4">
    <location>
        <begin position="26"/>
        <end position="109"/>
    </location>
</feature>
<dbReference type="PANTHER" id="PTHR31973:SF187">
    <property type="entry name" value="MUTATOR TRANSPOSASE MUDRA PROTEIN"/>
    <property type="match status" value="1"/>
</dbReference>